<comment type="subcellular location">
    <subcellularLocation>
        <location evidence="1">Cell outer membrane</location>
    </subcellularLocation>
</comment>
<dbReference type="PANTHER" id="PTHR30026:SF20">
    <property type="entry name" value="OUTER MEMBRANE PROTEIN TOLC"/>
    <property type="match status" value="1"/>
</dbReference>
<evidence type="ECO:0000256" key="3">
    <source>
        <dbReference type="ARBA" id="ARBA00022448"/>
    </source>
</evidence>
<keyword evidence="3" id="KW-0813">Transport</keyword>
<evidence type="ECO:0000313" key="11">
    <source>
        <dbReference type="Proteomes" id="UP000094291"/>
    </source>
</evidence>
<reference evidence="10 11" key="1">
    <citation type="submission" date="2016-08" db="EMBL/GenBank/DDBJ databases">
        <authorList>
            <person name="Seilhamer J.J."/>
        </authorList>
    </citation>
    <scope>NUCLEOTIDE SEQUENCE [LARGE SCALE GENOMIC DNA]</scope>
    <source>
        <strain evidence="10 11">PH27A</strain>
    </source>
</reference>
<evidence type="ECO:0000256" key="2">
    <source>
        <dbReference type="ARBA" id="ARBA00007613"/>
    </source>
</evidence>
<keyword evidence="4" id="KW-1134">Transmembrane beta strand</keyword>
<gene>
    <name evidence="10" type="ORF">BFW38_12900</name>
</gene>
<evidence type="ECO:0000313" key="10">
    <source>
        <dbReference type="EMBL" id="ODC04296.1"/>
    </source>
</evidence>
<evidence type="ECO:0000256" key="5">
    <source>
        <dbReference type="ARBA" id="ARBA00022692"/>
    </source>
</evidence>
<keyword evidence="11" id="KW-1185">Reference proteome</keyword>
<dbReference type="Gene3D" id="1.20.1600.10">
    <property type="entry name" value="Outer membrane efflux proteins (OEP)"/>
    <property type="match status" value="1"/>
</dbReference>
<name>A0A1E2VBT5_9GAMM</name>
<evidence type="ECO:0000256" key="7">
    <source>
        <dbReference type="ARBA" id="ARBA00023237"/>
    </source>
</evidence>
<keyword evidence="5" id="KW-0812">Transmembrane</keyword>
<accession>A0A1E2VBT5</accession>
<evidence type="ECO:0000256" key="1">
    <source>
        <dbReference type="ARBA" id="ARBA00004442"/>
    </source>
</evidence>
<comment type="similarity">
    <text evidence="2">Belongs to the outer membrane factor (OMF) (TC 1.B.17) family.</text>
</comment>
<proteinExistence type="inferred from homology"/>
<organism evidence="10 11">
    <name type="scientific">Terasakiispira papahanaumokuakeensis</name>
    <dbReference type="NCBI Taxonomy" id="197479"/>
    <lineage>
        <taxon>Bacteria</taxon>
        <taxon>Pseudomonadati</taxon>
        <taxon>Pseudomonadota</taxon>
        <taxon>Gammaproteobacteria</taxon>
        <taxon>Oceanospirillales</taxon>
        <taxon>Terasakiispira</taxon>
    </lineage>
</organism>
<dbReference type="InterPro" id="IPR010130">
    <property type="entry name" value="T1SS_OMP_TolC"/>
</dbReference>
<dbReference type="AlphaFoldDB" id="A0A1E2VBT5"/>
<dbReference type="GO" id="GO:0015288">
    <property type="term" value="F:porin activity"/>
    <property type="evidence" value="ECO:0007669"/>
    <property type="project" value="TreeGrafter"/>
</dbReference>
<evidence type="ECO:0008006" key="12">
    <source>
        <dbReference type="Google" id="ProtNLM"/>
    </source>
</evidence>
<dbReference type="RefSeq" id="WP_068999278.1">
    <property type="nucleotide sequence ID" value="NZ_MDTQ01000001.1"/>
</dbReference>
<dbReference type="GO" id="GO:1990281">
    <property type="term" value="C:efflux pump complex"/>
    <property type="evidence" value="ECO:0007669"/>
    <property type="project" value="TreeGrafter"/>
</dbReference>
<feature type="signal peptide" evidence="9">
    <location>
        <begin position="1"/>
        <end position="21"/>
    </location>
</feature>
<dbReference type="Pfam" id="PF02321">
    <property type="entry name" value="OEP"/>
    <property type="match status" value="2"/>
</dbReference>
<dbReference type="GO" id="GO:0015562">
    <property type="term" value="F:efflux transmembrane transporter activity"/>
    <property type="evidence" value="ECO:0007669"/>
    <property type="project" value="InterPro"/>
</dbReference>
<evidence type="ECO:0000256" key="8">
    <source>
        <dbReference type="SAM" id="Coils"/>
    </source>
</evidence>
<evidence type="ECO:0000256" key="4">
    <source>
        <dbReference type="ARBA" id="ARBA00022452"/>
    </source>
</evidence>
<dbReference type="InterPro" id="IPR003423">
    <property type="entry name" value="OMP_efflux"/>
</dbReference>
<sequence>MRRKTLLASALALLITPVAHATDLMDIYRDAVTQDTQLAIAKAQLEQVRSQADQASGNLLPQISASGTYSHNDVDADGNDMDYENLNLNLQAQQILFDGSVWNNRQAADDRLKAAVSQYRDTEQNLLLRTSQAYFTVLRAEDSLTTAQAEEAAIKRQLDQVKEQHEVGLVAITGVYEAQAAYDSARASRIAAEGQLVVSYEALEQLTDKNYENLEVLQRDFPIQHPAPQDRTVWERMALSNNLSLDTARDNVNVAQSSLKAKKAGHYPTLSLVAQHDRNSDSPNGTGTIEQNTTTVGVKASLEIYSGGTTSAAIREGSFALEEAQVSLEQARRNVLQNVRSTYTQVNTDIQTVEAQRLTIKSSQSALDATRAGYEVGTRNVVDVLNAERNLYAAQRDYDDARYDFIIDQLNLKRAAGSLTEQDIEALNQWLSDSPAPQEALSSDR</sequence>
<dbReference type="PANTHER" id="PTHR30026">
    <property type="entry name" value="OUTER MEMBRANE PROTEIN TOLC"/>
    <property type="match status" value="1"/>
</dbReference>
<dbReference type="GO" id="GO:0009279">
    <property type="term" value="C:cell outer membrane"/>
    <property type="evidence" value="ECO:0007669"/>
    <property type="project" value="UniProtKB-SubCell"/>
</dbReference>
<evidence type="ECO:0000256" key="9">
    <source>
        <dbReference type="SAM" id="SignalP"/>
    </source>
</evidence>
<dbReference type="Proteomes" id="UP000094291">
    <property type="component" value="Unassembled WGS sequence"/>
</dbReference>
<keyword evidence="8" id="KW-0175">Coiled coil</keyword>
<protein>
    <recommendedName>
        <fullName evidence="12">Outer membrane channel protein TolC</fullName>
    </recommendedName>
</protein>
<dbReference type="NCBIfam" id="TIGR01844">
    <property type="entry name" value="type_I_sec_TolC"/>
    <property type="match status" value="1"/>
</dbReference>
<comment type="caution">
    <text evidence="10">The sequence shown here is derived from an EMBL/GenBank/DDBJ whole genome shotgun (WGS) entry which is preliminary data.</text>
</comment>
<dbReference type="SUPFAM" id="SSF56954">
    <property type="entry name" value="Outer membrane efflux proteins (OEP)"/>
    <property type="match status" value="1"/>
</dbReference>
<dbReference type="EMBL" id="MDTQ01000001">
    <property type="protein sequence ID" value="ODC04296.1"/>
    <property type="molecule type" value="Genomic_DNA"/>
</dbReference>
<dbReference type="OrthoDB" id="9813458at2"/>
<keyword evidence="6" id="KW-0472">Membrane</keyword>
<keyword evidence="7" id="KW-0998">Cell outer membrane</keyword>
<dbReference type="STRING" id="197479.BFW38_12900"/>
<feature type="coiled-coil region" evidence="8">
    <location>
        <begin position="105"/>
        <end position="164"/>
    </location>
</feature>
<feature type="chain" id="PRO_5009119693" description="Outer membrane channel protein TolC" evidence="9">
    <location>
        <begin position="22"/>
        <end position="445"/>
    </location>
</feature>
<dbReference type="InterPro" id="IPR051906">
    <property type="entry name" value="TolC-like"/>
</dbReference>
<evidence type="ECO:0000256" key="6">
    <source>
        <dbReference type="ARBA" id="ARBA00023136"/>
    </source>
</evidence>
<keyword evidence="9" id="KW-0732">Signal</keyword>